<accession>A0ABW5R639</accession>
<gene>
    <name evidence="3" type="primary">ccsA</name>
    <name evidence="3" type="ORF">ACFSUC_02665</name>
</gene>
<sequence>MVFEQTFYNFMVYMYALSLLFFSADLFGRKNPLAKQVGTGLLTFVWVLQSLFFIFRVSATTYIPVYSMFETLFFLAWILGTLSLILLLVFRMDWIFFFVSVSAFCFLLSSLFFNPAAAIESTAEWHQEEPFIFIHILFALSGYSIFALGAIFSGTYLFLHRKLKQKKWSALLNKLPSLDRIDAYAFRSVVAGAGLLVLSLLFALIWIIIIGDLSMLMDVKVGSTIGLLIMYVVYVLLHYRRGTSGKRRAWLNVCCSGVLLLNLFVVNYVSSLH</sequence>
<proteinExistence type="predicted"/>
<feature type="domain" description="Cytochrome c assembly protein" evidence="2">
    <location>
        <begin position="68"/>
        <end position="273"/>
    </location>
</feature>
<keyword evidence="1" id="KW-0812">Transmembrane</keyword>
<feature type="transmembrane region" description="Helical" evidence="1">
    <location>
        <begin position="133"/>
        <end position="159"/>
    </location>
</feature>
<feature type="transmembrane region" description="Helical" evidence="1">
    <location>
        <begin position="71"/>
        <end position="90"/>
    </location>
</feature>
<evidence type="ECO:0000313" key="3">
    <source>
        <dbReference type="EMBL" id="MFD2670510.1"/>
    </source>
</evidence>
<dbReference type="EMBL" id="JBHUMM010000002">
    <property type="protein sequence ID" value="MFD2670510.1"/>
    <property type="molecule type" value="Genomic_DNA"/>
</dbReference>
<organism evidence="3 4">
    <name type="scientific">Marinicrinis sediminis</name>
    <dbReference type="NCBI Taxonomy" id="1652465"/>
    <lineage>
        <taxon>Bacteria</taxon>
        <taxon>Bacillati</taxon>
        <taxon>Bacillota</taxon>
        <taxon>Bacilli</taxon>
        <taxon>Bacillales</taxon>
        <taxon>Paenibacillaceae</taxon>
    </lineage>
</organism>
<dbReference type="RefSeq" id="WP_379927899.1">
    <property type="nucleotide sequence ID" value="NZ_JBHUMM010000002.1"/>
</dbReference>
<reference evidence="4" key="1">
    <citation type="journal article" date="2019" name="Int. J. Syst. Evol. Microbiol.">
        <title>The Global Catalogue of Microorganisms (GCM) 10K type strain sequencing project: providing services to taxonomists for standard genome sequencing and annotation.</title>
        <authorList>
            <consortium name="The Broad Institute Genomics Platform"/>
            <consortium name="The Broad Institute Genome Sequencing Center for Infectious Disease"/>
            <person name="Wu L."/>
            <person name="Ma J."/>
        </authorList>
    </citation>
    <scope>NUCLEOTIDE SEQUENCE [LARGE SCALE GENOMIC DNA]</scope>
    <source>
        <strain evidence="4">KCTC 33676</strain>
    </source>
</reference>
<dbReference type="Pfam" id="PF01578">
    <property type="entry name" value="Cytochrom_C_asm"/>
    <property type="match status" value="1"/>
</dbReference>
<feature type="transmembrane region" description="Helical" evidence="1">
    <location>
        <begin position="184"/>
        <end position="209"/>
    </location>
</feature>
<feature type="transmembrane region" description="Helical" evidence="1">
    <location>
        <begin position="39"/>
        <end position="59"/>
    </location>
</feature>
<comment type="caution">
    <text evidence="3">The sequence shown here is derived from an EMBL/GenBank/DDBJ whole genome shotgun (WGS) entry which is preliminary data.</text>
</comment>
<name>A0ABW5R639_9BACL</name>
<feature type="transmembrane region" description="Helical" evidence="1">
    <location>
        <begin position="6"/>
        <end position="27"/>
    </location>
</feature>
<keyword evidence="1" id="KW-1133">Transmembrane helix</keyword>
<evidence type="ECO:0000256" key="1">
    <source>
        <dbReference type="SAM" id="Phobius"/>
    </source>
</evidence>
<feature type="transmembrane region" description="Helical" evidence="1">
    <location>
        <begin position="95"/>
        <end position="113"/>
    </location>
</feature>
<dbReference type="Proteomes" id="UP001597497">
    <property type="component" value="Unassembled WGS sequence"/>
</dbReference>
<feature type="transmembrane region" description="Helical" evidence="1">
    <location>
        <begin position="221"/>
        <end position="237"/>
    </location>
</feature>
<feature type="transmembrane region" description="Helical" evidence="1">
    <location>
        <begin position="249"/>
        <end position="270"/>
    </location>
</feature>
<evidence type="ECO:0000313" key="4">
    <source>
        <dbReference type="Proteomes" id="UP001597497"/>
    </source>
</evidence>
<evidence type="ECO:0000259" key="2">
    <source>
        <dbReference type="Pfam" id="PF01578"/>
    </source>
</evidence>
<keyword evidence="1" id="KW-0472">Membrane</keyword>
<dbReference type="PANTHER" id="PTHR38034">
    <property type="entry name" value="INNER MEMBRANE PROTEIN YPJD"/>
    <property type="match status" value="1"/>
</dbReference>
<dbReference type="PANTHER" id="PTHR38034:SF1">
    <property type="entry name" value="INNER MEMBRANE PROTEIN YPJD"/>
    <property type="match status" value="1"/>
</dbReference>
<keyword evidence="4" id="KW-1185">Reference proteome</keyword>
<dbReference type="InterPro" id="IPR002541">
    <property type="entry name" value="Cyt_c_assembly"/>
</dbReference>
<dbReference type="InterPro" id="IPR052372">
    <property type="entry name" value="YpjD/HemX"/>
</dbReference>
<protein>
    <submittedName>
        <fullName evidence="3">Cytochrome c biogenesis protein CcsA</fullName>
    </submittedName>
</protein>